<dbReference type="Gene3D" id="3.40.50.1110">
    <property type="entry name" value="SGNH hydrolase"/>
    <property type="match status" value="1"/>
</dbReference>
<keyword evidence="1" id="KW-1133">Transmembrane helix</keyword>
<dbReference type="OrthoDB" id="265515at2"/>
<dbReference type="EMBL" id="PUHY01000012">
    <property type="protein sequence ID" value="PQO31895.1"/>
    <property type="molecule type" value="Genomic_DNA"/>
</dbReference>
<keyword evidence="1" id="KW-0812">Transmembrane</keyword>
<name>A0A2S8FI85_9BACT</name>
<evidence type="ECO:0000256" key="1">
    <source>
        <dbReference type="SAM" id="Phobius"/>
    </source>
</evidence>
<protein>
    <recommendedName>
        <fullName evidence="2">SGNH hydrolase-type esterase domain-containing protein</fullName>
    </recommendedName>
</protein>
<dbReference type="GO" id="GO:0016788">
    <property type="term" value="F:hydrolase activity, acting on ester bonds"/>
    <property type="evidence" value="ECO:0007669"/>
    <property type="project" value="UniProtKB-ARBA"/>
</dbReference>
<feature type="domain" description="SGNH hydrolase-type esterase" evidence="2">
    <location>
        <begin position="62"/>
        <end position="268"/>
    </location>
</feature>
<organism evidence="3 4">
    <name type="scientific">Blastopirellula marina</name>
    <dbReference type="NCBI Taxonomy" id="124"/>
    <lineage>
        <taxon>Bacteria</taxon>
        <taxon>Pseudomonadati</taxon>
        <taxon>Planctomycetota</taxon>
        <taxon>Planctomycetia</taxon>
        <taxon>Pirellulales</taxon>
        <taxon>Pirellulaceae</taxon>
        <taxon>Blastopirellula</taxon>
    </lineage>
</organism>
<dbReference type="InterPro" id="IPR036514">
    <property type="entry name" value="SGNH_hydro_sf"/>
</dbReference>
<keyword evidence="1" id="KW-0472">Membrane</keyword>
<dbReference type="InterPro" id="IPR013830">
    <property type="entry name" value="SGNH_hydro"/>
</dbReference>
<dbReference type="RefSeq" id="WP_105330908.1">
    <property type="nucleotide sequence ID" value="NZ_PUHY01000012.1"/>
</dbReference>
<evidence type="ECO:0000259" key="2">
    <source>
        <dbReference type="Pfam" id="PF13472"/>
    </source>
</evidence>
<reference evidence="3 4" key="1">
    <citation type="submission" date="2018-02" db="EMBL/GenBank/DDBJ databases">
        <title>Comparative genomes isolates from brazilian mangrove.</title>
        <authorList>
            <person name="Araujo J.E."/>
            <person name="Taketani R.G."/>
            <person name="Silva M.C.P."/>
            <person name="Loureco M.V."/>
            <person name="Andreote F.D."/>
        </authorList>
    </citation>
    <scope>NUCLEOTIDE SEQUENCE [LARGE SCALE GENOMIC DNA]</scope>
    <source>
        <strain evidence="3 4">Hex-1 MGV</strain>
    </source>
</reference>
<dbReference type="Proteomes" id="UP000238322">
    <property type="component" value="Unassembled WGS sequence"/>
</dbReference>
<dbReference type="Pfam" id="PF13472">
    <property type="entry name" value="Lipase_GDSL_2"/>
    <property type="match status" value="1"/>
</dbReference>
<dbReference type="AlphaFoldDB" id="A0A2S8FI85"/>
<gene>
    <name evidence="3" type="ORF">C5Y83_16690</name>
</gene>
<dbReference type="SUPFAM" id="SSF52266">
    <property type="entry name" value="SGNH hydrolase"/>
    <property type="match status" value="1"/>
</dbReference>
<evidence type="ECO:0000313" key="4">
    <source>
        <dbReference type="Proteomes" id="UP000238322"/>
    </source>
</evidence>
<accession>A0A2S8FI85</accession>
<evidence type="ECO:0000313" key="3">
    <source>
        <dbReference type="EMBL" id="PQO31895.1"/>
    </source>
</evidence>
<comment type="caution">
    <text evidence="3">The sequence shown here is derived from an EMBL/GenBank/DDBJ whole genome shotgun (WGS) entry which is preliminary data.</text>
</comment>
<proteinExistence type="predicted"/>
<sequence>MKWNKNRLIAISIIGVIAIGAALFYVQYFILRPVGNGPAGPEVAAEPFSDAWTDRSVQVVGVGDSITAGLGADSPEHSFFNRMLANPQDEYADMQGKSLSAVLPNFNSENLAVSGSTSKEHLTAIESRLPQYDANVFGIVVMTSGGNDLIHSYGRAAPRECAMYGATTDQAKPWIAAYRQRLDEMLDKIEAKFPGGCEIYLADIYDPTDGVGDAPSVFLPDWPDALAIHGQYNEAIREVTSSRENVHLVPLHDTFLGHGSHCRQFWRATYVAEDPYYWFYSNIEDPNDRGYDAIRRVFLNTIAAQTSLRN</sequence>
<feature type="transmembrane region" description="Helical" evidence="1">
    <location>
        <begin position="7"/>
        <end position="30"/>
    </location>
</feature>